<dbReference type="EMBL" id="JABMKV010000001">
    <property type="protein sequence ID" value="NQX31314.1"/>
    <property type="molecule type" value="Genomic_DNA"/>
</dbReference>
<evidence type="ECO:0000259" key="1">
    <source>
        <dbReference type="PROSITE" id="PS51186"/>
    </source>
</evidence>
<dbReference type="InterPro" id="IPR000182">
    <property type="entry name" value="GNAT_dom"/>
</dbReference>
<dbReference type="PROSITE" id="PS51186">
    <property type="entry name" value="GNAT"/>
    <property type="match status" value="1"/>
</dbReference>
<dbReference type="Proteomes" id="UP000762110">
    <property type="component" value="Unassembled WGS sequence"/>
</dbReference>
<dbReference type="CDD" id="cd04301">
    <property type="entry name" value="NAT_SF"/>
    <property type="match status" value="1"/>
</dbReference>
<dbReference type="Pfam" id="PF13302">
    <property type="entry name" value="Acetyltransf_3"/>
    <property type="match status" value="1"/>
</dbReference>
<sequence length="179" mass="20311">MKNISFTSFPILITERLTLRQLSTNDGQAIFALRSDTEINKYLGRQPSKTIEDALNFINGVNENIQKNNSVYWVITLIDTKEVVGTICLYEFSLQKNSCEIGYELMTKFQGQGIMKEAATAVIDFAFKPLQFQKITAFTHNDNQNSTKLLEQLNFIKSADAEEMLDFTTFSLINSLNQG</sequence>
<dbReference type="RefSeq" id="WP_173270098.1">
    <property type="nucleotide sequence ID" value="NZ_JABMKV010000001.1"/>
</dbReference>
<protein>
    <submittedName>
        <fullName evidence="2">GNAT family N-acetyltransferase</fullName>
    </submittedName>
</protein>
<gene>
    <name evidence="2" type="ORF">HQN85_06240</name>
</gene>
<organism evidence="2 3">
    <name type="scientific">Pedobacter boryungensis</name>
    <dbReference type="NCBI Taxonomy" id="869962"/>
    <lineage>
        <taxon>Bacteria</taxon>
        <taxon>Pseudomonadati</taxon>
        <taxon>Bacteroidota</taxon>
        <taxon>Sphingobacteriia</taxon>
        <taxon>Sphingobacteriales</taxon>
        <taxon>Sphingobacteriaceae</taxon>
        <taxon>Pedobacter</taxon>
    </lineage>
</organism>
<evidence type="ECO:0000313" key="2">
    <source>
        <dbReference type="EMBL" id="NQX31314.1"/>
    </source>
</evidence>
<dbReference type="InterPro" id="IPR051531">
    <property type="entry name" value="N-acetyltransferase"/>
</dbReference>
<comment type="caution">
    <text evidence="2">The sequence shown here is derived from an EMBL/GenBank/DDBJ whole genome shotgun (WGS) entry which is preliminary data.</text>
</comment>
<reference evidence="2 3" key="1">
    <citation type="submission" date="2020-05" db="EMBL/GenBank/DDBJ databases">
        <title>Description of Pedobacter foliorum sp. nov.</title>
        <authorList>
            <person name="Qi S."/>
            <person name="Carlier A."/>
            <person name="Cnockaert M."/>
            <person name="Vandamme P."/>
        </authorList>
    </citation>
    <scope>NUCLEOTIDE SEQUENCE [LARGE SCALE GENOMIC DNA]</scope>
    <source>
        <strain evidence="2 3">LMG 31300</strain>
    </source>
</reference>
<evidence type="ECO:0000313" key="3">
    <source>
        <dbReference type="Proteomes" id="UP000762110"/>
    </source>
</evidence>
<name>A0ABX2DCQ6_9SPHI</name>
<keyword evidence="3" id="KW-1185">Reference proteome</keyword>
<dbReference type="PANTHER" id="PTHR43792">
    <property type="entry name" value="GNAT FAMILY, PUTATIVE (AFU_ORTHOLOGUE AFUA_3G00765)-RELATED-RELATED"/>
    <property type="match status" value="1"/>
</dbReference>
<accession>A0ABX2DCQ6</accession>
<proteinExistence type="predicted"/>
<dbReference type="InterPro" id="IPR016181">
    <property type="entry name" value="Acyl_CoA_acyltransferase"/>
</dbReference>
<dbReference type="Gene3D" id="3.40.630.30">
    <property type="match status" value="1"/>
</dbReference>
<feature type="domain" description="N-acetyltransferase" evidence="1">
    <location>
        <begin position="17"/>
        <end position="177"/>
    </location>
</feature>
<dbReference type="SUPFAM" id="SSF55729">
    <property type="entry name" value="Acyl-CoA N-acyltransferases (Nat)"/>
    <property type="match status" value="1"/>
</dbReference>